<keyword evidence="1" id="KW-0547">Nucleotide-binding</keyword>
<dbReference type="GO" id="GO:0003924">
    <property type="term" value="F:GTPase activity"/>
    <property type="evidence" value="ECO:0007669"/>
    <property type="project" value="InterPro"/>
</dbReference>
<feature type="compositionally biased region" description="Polar residues" evidence="3">
    <location>
        <begin position="191"/>
        <end position="201"/>
    </location>
</feature>
<evidence type="ECO:0000256" key="2">
    <source>
        <dbReference type="ARBA" id="ARBA00023134"/>
    </source>
</evidence>
<dbReference type="EMBL" id="JAECZO010000187">
    <property type="protein sequence ID" value="KAK7198902.1"/>
    <property type="molecule type" value="Genomic_DNA"/>
</dbReference>
<feature type="compositionally biased region" description="Basic residues" evidence="3">
    <location>
        <begin position="211"/>
        <end position="222"/>
    </location>
</feature>
<dbReference type="FunFam" id="3.40.50.300:FF:001447">
    <property type="entry name" value="Ras-related protein Rab-1B"/>
    <property type="match status" value="1"/>
</dbReference>
<dbReference type="SMART" id="SM00174">
    <property type="entry name" value="RHO"/>
    <property type="match status" value="1"/>
</dbReference>
<dbReference type="InterPro" id="IPR027417">
    <property type="entry name" value="P-loop_NTPase"/>
</dbReference>
<protein>
    <submittedName>
        <fullName evidence="4">Miro-like protein/Ras family</fullName>
    </submittedName>
</protein>
<dbReference type="GO" id="GO:0016020">
    <property type="term" value="C:membrane"/>
    <property type="evidence" value="ECO:0007669"/>
    <property type="project" value="InterPro"/>
</dbReference>
<dbReference type="Pfam" id="PF00071">
    <property type="entry name" value="Ras"/>
    <property type="match status" value="1"/>
</dbReference>
<proteinExistence type="predicted"/>
<dbReference type="Proteomes" id="UP001430356">
    <property type="component" value="Unassembled WGS sequence"/>
</dbReference>
<dbReference type="GO" id="GO:0005525">
    <property type="term" value="F:GTP binding"/>
    <property type="evidence" value="ECO:0007669"/>
    <property type="project" value="UniProtKB-KW"/>
</dbReference>
<feature type="region of interest" description="Disordered" evidence="3">
    <location>
        <begin position="167"/>
        <end position="222"/>
    </location>
</feature>
<dbReference type="InterPro" id="IPR001806">
    <property type="entry name" value="Small_GTPase"/>
</dbReference>
<evidence type="ECO:0000313" key="4">
    <source>
        <dbReference type="EMBL" id="KAK7198902.1"/>
    </source>
</evidence>
<accession>A0AAW0EX75</accession>
<dbReference type="SUPFAM" id="SSF52540">
    <property type="entry name" value="P-loop containing nucleoside triphosphate hydrolases"/>
    <property type="match status" value="1"/>
</dbReference>
<dbReference type="SMART" id="SM00173">
    <property type="entry name" value="RAS"/>
    <property type="match status" value="1"/>
</dbReference>
<dbReference type="AlphaFoldDB" id="A0AAW0EX75"/>
<dbReference type="SMART" id="SM00175">
    <property type="entry name" value="RAB"/>
    <property type="match status" value="1"/>
</dbReference>
<evidence type="ECO:0000313" key="5">
    <source>
        <dbReference type="Proteomes" id="UP001430356"/>
    </source>
</evidence>
<organism evidence="4 5">
    <name type="scientific">Novymonas esmeraldas</name>
    <dbReference type="NCBI Taxonomy" id="1808958"/>
    <lineage>
        <taxon>Eukaryota</taxon>
        <taxon>Discoba</taxon>
        <taxon>Euglenozoa</taxon>
        <taxon>Kinetoplastea</taxon>
        <taxon>Metakinetoplastina</taxon>
        <taxon>Trypanosomatida</taxon>
        <taxon>Trypanosomatidae</taxon>
        <taxon>Novymonas</taxon>
    </lineage>
</organism>
<evidence type="ECO:0000256" key="3">
    <source>
        <dbReference type="SAM" id="MobiDB-lite"/>
    </source>
</evidence>
<dbReference type="PANTHER" id="PTHR24070">
    <property type="entry name" value="RAS, DI-RAS, AND RHEB FAMILY MEMBERS OF SMALL GTPASE SUPERFAMILY"/>
    <property type="match status" value="1"/>
</dbReference>
<comment type="caution">
    <text evidence="4">The sequence shown here is derived from an EMBL/GenBank/DDBJ whole genome shotgun (WGS) entry which is preliminary data.</text>
</comment>
<name>A0AAW0EX75_9TRYP</name>
<dbReference type="PROSITE" id="PS51419">
    <property type="entry name" value="RAB"/>
    <property type="match status" value="1"/>
</dbReference>
<dbReference type="GO" id="GO:0007165">
    <property type="term" value="P:signal transduction"/>
    <property type="evidence" value="ECO:0007669"/>
    <property type="project" value="InterPro"/>
</dbReference>
<keyword evidence="5" id="KW-1185">Reference proteome</keyword>
<dbReference type="InterPro" id="IPR005225">
    <property type="entry name" value="Small_GTP-bd"/>
</dbReference>
<sequence length="222" mass="23552">MSAISVVVLGGAGVGKSCLTIQYIHAQFTEEYSATIEDVYRTVATVDGVSTVMTVVDTAGENAFEAVRDQYLCKGHGFVLAYSVTDADSLRHVRRVYADLRRARMGRPAPCVVVANKSDKVPHRVVSREAGAQLATDIGAAFIEGTARDHATAESVFEQLVRAIRGSTAASDDEAPQPSSAAAQTGAAEPTTATLSNTRATSGEKRSTGRGGKRWHHRCTVL</sequence>
<dbReference type="PROSITE" id="PS51421">
    <property type="entry name" value="RAS"/>
    <property type="match status" value="1"/>
</dbReference>
<dbReference type="NCBIfam" id="TIGR00231">
    <property type="entry name" value="small_GTP"/>
    <property type="match status" value="1"/>
</dbReference>
<dbReference type="InterPro" id="IPR020849">
    <property type="entry name" value="Small_GTPase_Ras-type"/>
</dbReference>
<gene>
    <name evidence="4" type="ORF">NESM_000856800</name>
</gene>
<reference evidence="4 5" key="1">
    <citation type="journal article" date="2021" name="MBio">
        <title>A New Model Trypanosomatid, Novymonas esmeraldas: Genomic Perception of Its 'Candidatus Pandoraea novymonadis' Endosymbiont.</title>
        <authorList>
            <person name="Zakharova A."/>
            <person name="Saura A."/>
            <person name="Butenko A."/>
            <person name="Podesvova L."/>
            <person name="Warmusova S."/>
            <person name="Kostygov A.Y."/>
            <person name="Nenarokova A."/>
            <person name="Lukes J."/>
            <person name="Opperdoes F.R."/>
            <person name="Yurchenko V."/>
        </authorList>
    </citation>
    <scope>NUCLEOTIDE SEQUENCE [LARGE SCALE GENOMIC DNA]</scope>
    <source>
        <strain evidence="4 5">E262AT.01</strain>
    </source>
</reference>
<keyword evidence="2" id="KW-0342">GTP-binding</keyword>
<evidence type="ECO:0000256" key="1">
    <source>
        <dbReference type="ARBA" id="ARBA00022741"/>
    </source>
</evidence>
<dbReference type="Gene3D" id="3.40.50.300">
    <property type="entry name" value="P-loop containing nucleotide triphosphate hydrolases"/>
    <property type="match status" value="1"/>
</dbReference>
<dbReference type="PRINTS" id="PR00449">
    <property type="entry name" value="RASTRNSFRMNG"/>
</dbReference>